<evidence type="ECO:0000256" key="14">
    <source>
        <dbReference type="ARBA" id="ARBA00023306"/>
    </source>
</evidence>
<dbReference type="InterPro" id="IPR013221">
    <property type="entry name" value="Mur_ligase_cen"/>
</dbReference>
<dbReference type="Pfam" id="PF08245">
    <property type="entry name" value="Mur_ligase_M"/>
    <property type="match status" value="1"/>
</dbReference>
<dbReference type="Gene3D" id="3.90.190.20">
    <property type="entry name" value="Mur ligase, C-terminal domain"/>
    <property type="match status" value="1"/>
</dbReference>
<comment type="caution">
    <text evidence="23">The sequence shown here is derived from an EMBL/GenBank/DDBJ whole genome shotgun (WGS) entry which is preliminary data.</text>
</comment>
<dbReference type="PANTHER" id="PTHR43445:SF3">
    <property type="entry name" value="UDP-N-ACETYLMURAMATE--L-ALANINE LIGASE"/>
    <property type="match status" value="1"/>
</dbReference>
<dbReference type="Pfam" id="PF01225">
    <property type="entry name" value="Mur_ligase"/>
    <property type="match status" value="1"/>
</dbReference>
<organism evidence="23 24">
    <name type="scientific">Aliiglaciecola lipolytica E3</name>
    <dbReference type="NCBI Taxonomy" id="1127673"/>
    <lineage>
        <taxon>Bacteria</taxon>
        <taxon>Pseudomonadati</taxon>
        <taxon>Pseudomonadota</taxon>
        <taxon>Gammaproteobacteria</taxon>
        <taxon>Alteromonadales</taxon>
        <taxon>Alteromonadaceae</taxon>
        <taxon>Aliiglaciecola</taxon>
    </lineage>
</organism>
<keyword evidence="12 19" id="KW-0133">Cell shape</keyword>
<feature type="domain" description="Mur ligase C-terminal" evidence="21">
    <location>
        <begin position="324"/>
        <end position="459"/>
    </location>
</feature>
<feature type="domain" description="Mur ligase N-terminal catalytic" evidence="20">
    <location>
        <begin position="20"/>
        <end position="117"/>
    </location>
</feature>
<dbReference type="FunFam" id="3.40.50.720:FF:000046">
    <property type="entry name" value="UDP-N-acetylmuramate--L-alanine ligase"/>
    <property type="match status" value="1"/>
</dbReference>
<comment type="catalytic activity">
    <reaction evidence="16 19">
        <text>UDP-N-acetyl-alpha-D-muramate + L-alanine + ATP = UDP-N-acetyl-alpha-D-muramoyl-L-alanine + ADP + phosphate + H(+)</text>
        <dbReference type="Rhea" id="RHEA:23372"/>
        <dbReference type="ChEBI" id="CHEBI:15378"/>
        <dbReference type="ChEBI" id="CHEBI:30616"/>
        <dbReference type="ChEBI" id="CHEBI:43474"/>
        <dbReference type="ChEBI" id="CHEBI:57972"/>
        <dbReference type="ChEBI" id="CHEBI:70757"/>
        <dbReference type="ChEBI" id="CHEBI:83898"/>
        <dbReference type="ChEBI" id="CHEBI:456216"/>
        <dbReference type="EC" id="6.3.2.8"/>
    </reaction>
</comment>
<comment type="similarity">
    <text evidence="4 19">Belongs to the MurCDEF family.</text>
</comment>
<evidence type="ECO:0000256" key="16">
    <source>
        <dbReference type="ARBA" id="ARBA00047833"/>
    </source>
</evidence>
<evidence type="ECO:0000256" key="11">
    <source>
        <dbReference type="ARBA" id="ARBA00022840"/>
    </source>
</evidence>
<comment type="function">
    <text evidence="1 19">Cell wall formation.</text>
</comment>
<evidence type="ECO:0000256" key="13">
    <source>
        <dbReference type="ARBA" id="ARBA00022984"/>
    </source>
</evidence>
<dbReference type="GO" id="GO:0051301">
    <property type="term" value="P:cell division"/>
    <property type="evidence" value="ECO:0007669"/>
    <property type="project" value="UniProtKB-KW"/>
</dbReference>
<evidence type="ECO:0000256" key="6">
    <source>
        <dbReference type="ARBA" id="ARBA00021749"/>
    </source>
</evidence>
<dbReference type="SUPFAM" id="SSF53244">
    <property type="entry name" value="MurD-like peptide ligases, peptide-binding domain"/>
    <property type="match status" value="1"/>
</dbReference>
<dbReference type="Gene3D" id="3.40.50.720">
    <property type="entry name" value="NAD(P)-binding Rossmann-like Domain"/>
    <property type="match status" value="1"/>
</dbReference>
<evidence type="ECO:0000256" key="2">
    <source>
        <dbReference type="ARBA" id="ARBA00004496"/>
    </source>
</evidence>
<sequence>MIKPEFANYRVPEMRRIKQIHFIGIGGAGMGGIAEVLLNEGYAISGSDQQNNGMTLRLQNKGASVFIGHRQENIENANVVVVSSAIDHTNPEIIAAKEARVPVIRRAEMLAELMRFRHGIAVAGTHGKTTTTSLLATIFAQADLDPTFVIGGLLNSAGTNAKLGNSRYLIAEADESDASFVHLQPMVSIVTNIEPDHMDTYEGDFQRMQDTYLDFLHNLPFYGLAVMCIDDPVIQTLLPRVGRKVMTYGIKEQADVRATNIEMGFNQSRFTAVRCGHSDIQITLNIAGTHNILNALAAIAVATDEGVEDQAIIDALGAFGGIGRRFEQLGSFDTGDGEVILVDDYGHHPTEVAATIAVARNNWPDKRLVMAYQPHRYTRTRDLYEDFVRVLSQVDILLLLEVYSAGESPIEGADSKALCRSIRQRGQIEPIYVASKDELPKLLAEALQDQDVLMTQGAGNIGQIAKYLQSIELSKEKMNVGPA</sequence>
<dbReference type="UniPathway" id="UPA00219"/>
<keyword evidence="15 19" id="KW-0961">Cell wall biogenesis/degradation</keyword>
<evidence type="ECO:0000256" key="3">
    <source>
        <dbReference type="ARBA" id="ARBA00004752"/>
    </source>
</evidence>
<name>K6YG23_9ALTE</name>
<keyword evidence="7 19" id="KW-0963">Cytoplasm</keyword>
<feature type="binding site" evidence="19">
    <location>
        <begin position="124"/>
        <end position="130"/>
    </location>
    <ligand>
        <name>ATP</name>
        <dbReference type="ChEBI" id="CHEBI:30616"/>
    </ligand>
</feature>
<keyword evidence="10 19" id="KW-0547">Nucleotide-binding</keyword>
<evidence type="ECO:0000256" key="5">
    <source>
        <dbReference type="ARBA" id="ARBA00012211"/>
    </source>
</evidence>
<dbReference type="STRING" id="1127673.GLIP_2967"/>
<dbReference type="GO" id="GO:0071555">
    <property type="term" value="P:cell wall organization"/>
    <property type="evidence" value="ECO:0007669"/>
    <property type="project" value="UniProtKB-KW"/>
</dbReference>
<dbReference type="Pfam" id="PF02875">
    <property type="entry name" value="Mur_ligase_C"/>
    <property type="match status" value="1"/>
</dbReference>
<evidence type="ECO:0000313" key="23">
    <source>
        <dbReference type="EMBL" id="GAC15588.1"/>
    </source>
</evidence>
<keyword evidence="11 19" id="KW-0067">ATP-binding</keyword>
<dbReference type="Gene3D" id="3.40.1190.10">
    <property type="entry name" value="Mur-like, catalytic domain"/>
    <property type="match status" value="1"/>
</dbReference>
<dbReference type="GO" id="GO:0008360">
    <property type="term" value="P:regulation of cell shape"/>
    <property type="evidence" value="ECO:0007669"/>
    <property type="project" value="UniProtKB-KW"/>
</dbReference>
<comment type="pathway">
    <text evidence="3 19">Cell wall biogenesis; peptidoglycan biosynthesis.</text>
</comment>
<dbReference type="SUPFAM" id="SSF51984">
    <property type="entry name" value="MurCD N-terminal domain"/>
    <property type="match status" value="1"/>
</dbReference>
<evidence type="ECO:0000259" key="20">
    <source>
        <dbReference type="Pfam" id="PF01225"/>
    </source>
</evidence>
<evidence type="ECO:0000256" key="19">
    <source>
        <dbReference type="HAMAP-Rule" id="MF_00046"/>
    </source>
</evidence>
<proteinExistence type="inferred from homology"/>
<gene>
    <name evidence="19 23" type="primary">murC</name>
    <name evidence="23" type="ORF">GLIP_2967</name>
</gene>
<dbReference type="PANTHER" id="PTHR43445">
    <property type="entry name" value="UDP-N-ACETYLMURAMATE--L-ALANINE LIGASE-RELATED"/>
    <property type="match status" value="1"/>
</dbReference>
<evidence type="ECO:0000256" key="17">
    <source>
        <dbReference type="ARBA" id="ARBA00060592"/>
    </source>
</evidence>
<comment type="subcellular location">
    <subcellularLocation>
        <location evidence="2 19">Cytoplasm</location>
    </subcellularLocation>
</comment>
<keyword evidence="8 19" id="KW-0436">Ligase</keyword>
<evidence type="ECO:0000313" key="24">
    <source>
        <dbReference type="Proteomes" id="UP000006334"/>
    </source>
</evidence>
<evidence type="ECO:0000256" key="8">
    <source>
        <dbReference type="ARBA" id="ARBA00022598"/>
    </source>
</evidence>
<dbReference type="InterPro" id="IPR004101">
    <property type="entry name" value="Mur_ligase_C"/>
</dbReference>
<protein>
    <recommendedName>
        <fullName evidence="6 19">UDP-N-acetylmuramate--L-alanine ligase</fullName>
        <ecNumber evidence="5 19">6.3.2.8</ecNumber>
    </recommendedName>
    <alternativeName>
        <fullName evidence="18 19">UDP-N-acetylmuramoyl-L-alanine synthetase</fullName>
    </alternativeName>
</protein>
<dbReference type="OrthoDB" id="9804126at2"/>
<dbReference type="HAMAP" id="MF_00046">
    <property type="entry name" value="MurC"/>
    <property type="match status" value="1"/>
</dbReference>
<dbReference type="InterPro" id="IPR036615">
    <property type="entry name" value="Mur_ligase_C_dom_sf"/>
</dbReference>
<dbReference type="FunFam" id="3.40.1190.10:FF:000001">
    <property type="entry name" value="UDP-N-acetylmuramate--L-alanine ligase"/>
    <property type="match status" value="1"/>
</dbReference>
<feature type="domain" description="Mur ligase central" evidence="22">
    <location>
        <begin position="122"/>
        <end position="302"/>
    </location>
</feature>
<evidence type="ECO:0000256" key="18">
    <source>
        <dbReference type="ARBA" id="ARBA00079022"/>
    </source>
</evidence>
<dbReference type="EMBL" id="BAEN01000059">
    <property type="protein sequence ID" value="GAC15588.1"/>
    <property type="molecule type" value="Genomic_DNA"/>
</dbReference>
<dbReference type="Proteomes" id="UP000006334">
    <property type="component" value="Unassembled WGS sequence"/>
</dbReference>
<dbReference type="AlphaFoldDB" id="K6YG23"/>
<dbReference type="GO" id="GO:0008763">
    <property type="term" value="F:UDP-N-acetylmuramate-L-alanine ligase activity"/>
    <property type="evidence" value="ECO:0007669"/>
    <property type="project" value="UniProtKB-UniRule"/>
</dbReference>
<dbReference type="SUPFAM" id="SSF53623">
    <property type="entry name" value="MurD-like peptide ligases, catalytic domain"/>
    <property type="match status" value="1"/>
</dbReference>
<evidence type="ECO:0000259" key="22">
    <source>
        <dbReference type="Pfam" id="PF08245"/>
    </source>
</evidence>
<dbReference type="InterPro" id="IPR000713">
    <property type="entry name" value="Mur_ligase_N"/>
</dbReference>
<dbReference type="RefSeq" id="WP_008845393.1">
    <property type="nucleotide sequence ID" value="NZ_BAEN01000059.1"/>
</dbReference>
<evidence type="ECO:0000256" key="12">
    <source>
        <dbReference type="ARBA" id="ARBA00022960"/>
    </source>
</evidence>
<evidence type="ECO:0000256" key="1">
    <source>
        <dbReference type="ARBA" id="ARBA00003921"/>
    </source>
</evidence>
<reference evidence="23 24" key="1">
    <citation type="journal article" date="2017" name="Antonie Van Leeuwenhoek">
        <title>Rhizobium rhizosphaerae sp. nov., a novel species isolated from rice rhizosphere.</title>
        <authorList>
            <person name="Zhao J.J."/>
            <person name="Zhang J."/>
            <person name="Zhang R.J."/>
            <person name="Zhang C.W."/>
            <person name="Yin H.Q."/>
            <person name="Zhang X.X."/>
        </authorList>
    </citation>
    <scope>NUCLEOTIDE SEQUENCE [LARGE SCALE GENOMIC DNA]</scope>
    <source>
        <strain evidence="23 24">E3</strain>
    </source>
</reference>
<dbReference type="InterPro" id="IPR050061">
    <property type="entry name" value="MurCDEF_pg_biosynth"/>
</dbReference>
<dbReference type="GO" id="GO:0005737">
    <property type="term" value="C:cytoplasm"/>
    <property type="evidence" value="ECO:0007669"/>
    <property type="project" value="UniProtKB-SubCell"/>
</dbReference>
<dbReference type="eggNOG" id="COG0773">
    <property type="taxonomic scope" value="Bacteria"/>
</dbReference>
<evidence type="ECO:0000256" key="15">
    <source>
        <dbReference type="ARBA" id="ARBA00023316"/>
    </source>
</evidence>
<keyword evidence="14 19" id="KW-0131">Cell cycle</keyword>
<dbReference type="InterPro" id="IPR036565">
    <property type="entry name" value="Mur-like_cat_sf"/>
</dbReference>
<keyword evidence="24" id="KW-1185">Reference proteome</keyword>
<evidence type="ECO:0000256" key="7">
    <source>
        <dbReference type="ARBA" id="ARBA00022490"/>
    </source>
</evidence>
<evidence type="ECO:0000256" key="4">
    <source>
        <dbReference type="ARBA" id="ARBA00010416"/>
    </source>
</evidence>
<dbReference type="InterPro" id="IPR005758">
    <property type="entry name" value="UDP-N-AcMur_Ala_ligase_MurC"/>
</dbReference>
<keyword evidence="9 19" id="KW-0132">Cell division</keyword>
<evidence type="ECO:0000256" key="9">
    <source>
        <dbReference type="ARBA" id="ARBA00022618"/>
    </source>
</evidence>
<evidence type="ECO:0000256" key="10">
    <source>
        <dbReference type="ARBA" id="ARBA00022741"/>
    </source>
</evidence>
<dbReference type="EC" id="6.3.2.8" evidence="5 19"/>
<dbReference type="GO" id="GO:0009252">
    <property type="term" value="P:peptidoglycan biosynthetic process"/>
    <property type="evidence" value="ECO:0007669"/>
    <property type="project" value="UniProtKB-UniRule"/>
</dbReference>
<keyword evidence="13 19" id="KW-0573">Peptidoglycan synthesis</keyword>
<dbReference type="GO" id="GO:0005524">
    <property type="term" value="F:ATP binding"/>
    <property type="evidence" value="ECO:0007669"/>
    <property type="project" value="UniProtKB-UniRule"/>
</dbReference>
<comment type="pathway">
    <text evidence="17">Glycan biosynthesis.</text>
</comment>
<evidence type="ECO:0000259" key="21">
    <source>
        <dbReference type="Pfam" id="PF02875"/>
    </source>
</evidence>
<dbReference type="NCBIfam" id="TIGR01082">
    <property type="entry name" value="murC"/>
    <property type="match status" value="1"/>
</dbReference>
<accession>K6YG23</accession>